<evidence type="ECO:0000256" key="8">
    <source>
        <dbReference type="ARBA" id="ARBA00023163"/>
    </source>
</evidence>
<evidence type="ECO:0000256" key="2">
    <source>
        <dbReference type="ARBA" id="ARBA00022478"/>
    </source>
</evidence>
<keyword evidence="2 9" id="KW-0240">DNA-directed RNA polymerase</keyword>
<dbReference type="PROSITE" id="PS00718">
    <property type="entry name" value="SIGMA54_2"/>
    <property type="match status" value="1"/>
</dbReference>
<keyword evidence="8 9" id="KW-0804">Transcription</keyword>
<keyword evidence="6 9" id="KW-0731">Sigma factor</keyword>
<sequence>MKSRQRISIAQTQRLQLNLGLTASIRVLNSDAEGLTRYLQEQAAENPHIQLEPATSTDWLPRWTSVLSRLAQGEGSTGGETVAAAGPSLMAHVMARIDTLYPRGPERRIAILLAEALEPTGWLGTGTDEIARQARVPSAEVEAVLTGLQKIEPAGLFARTLAECLRLQAIEAERLDSTLSCLLDHLDLVAQGALGRLARLCNTDEAGVTARLRLLRTFDPKPGAQFDPGAAPVREPDLIATKGEAGWEVSLNRSAMPTVQIRKPDKRPTTPAARAAWTQAQAVGRMIENRNATLLRVAREILARQEAALDEGPSALVALTMTEVAEALGIHESTVSRVVAGTCVDTPRGTWWLRRMFSGRLAEGGPSAAAIRAAIARLVAQEDPAAPLSDGALVEALAAEDMQLARRTVAKYREMLNIPPGHRRRRRPSRSA</sequence>
<dbReference type="Proteomes" id="UP000266305">
    <property type="component" value="Unassembled WGS sequence"/>
</dbReference>
<dbReference type="GO" id="GO:0006352">
    <property type="term" value="P:DNA-templated transcription initiation"/>
    <property type="evidence" value="ECO:0007669"/>
    <property type="project" value="InterPro"/>
</dbReference>
<organism evidence="12 13">
    <name type="scientific">Cereibacter sphaeroides</name>
    <name type="common">Rhodobacter sphaeroides</name>
    <dbReference type="NCBI Taxonomy" id="1063"/>
    <lineage>
        <taxon>Bacteria</taxon>
        <taxon>Pseudomonadati</taxon>
        <taxon>Pseudomonadota</taxon>
        <taxon>Alphaproteobacteria</taxon>
        <taxon>Rhodobacterales</taxon>
        <taxon>Paracoccaceae</taxon>
        <taxon>Cereibacter</taxon>
    </lineage>
</organism>
<name>A0AAX1UQT7_CERSP</name>
<dbReference type="Pfam" id="PF00309">
    <property type="entry name" value="Sigma54_AID"/>
    <property type="match status" value="1"/>
</dbReference>
<evidence type="ECO:0000256" key="1">
    <source>
        <dbReference type="ARBA" id="ARBA00008798"/>
    </source>
</evidence>
<dbReference type="NCBIfam" id="TIGR02395">
    <property type="entry name" value="rpoN_sigma"/>
    <property type="match status" value="1"/>
</dbReference>
<evidence type="ECO:0000256" key="3">
    <source>
        <dbReference type="ARBA" id="ARBA00022679"/>
    </source>
</evidence>
<evidence type="ECO:0000259" key="11">
    <source>
        <dbReference type="Pfam" id="PF04963"/>
    </source>
</evidence>
<dbReference type="GO" id="GO:0016779">
    <property type="term" value="F:nucleotidyltransferase activity"/>
    <property type="evidence" value="ECO:0007669"/>
    <property type="project" value="UniProtKB-KW"/>
</dbReference>
<evidence type="ECO:0000313" key="13">
    <source>
        <dbReference type="Proteomes" id="UP000266305"/>
    </source>
</evidence>
<keyword evidence="4 9" id="KW-0548">Nucleotidyltransferase</keyword>
<evidence type="ECO:0000313" key="12">
    <source>
        <dbReference type="EMBL" id="RHZ97657.1"/>
    </source>
</evidence>
<proteinExistence type="inferred from homology"/>
<reference evidence="12 13" key="1">
    <citation type="submission" date="2018-08" db="EMBL/GenBank/DDBJ databases">
        <title>Draft genome sequence of Rhodobacter sphaeroides FY.</title>
        <authorList>
            <person name="Rayyan A."/>
            <person name="Meyer T.E."/>
            <person name="Kyndt J.A."/>
        </authorList>
    </citation>
    <scope>NUCLEOTIDE SEQUENCE [LARGE SCALE GENOMIC DNA]</scope>
    <source>
        <strain evidence="12 13">FY</strain>
    </source>
</reference>
<evidence type="ECO:0000256" key="5">
    <source>
        <dbReference type="ARBA" id="ARBA00023015"/>
    </source>
</evidence>
<dbReference type="GO" id="GO:0000428">
    <property type="term" value="C:DNA-directed RNA polymerase complex"/>
    <property type="evidence" value="ECO:0007669"/>
    <property type="project" value="UniProtKB-KW"/>
</dbReference>
<evidence type="ECO:0000259" key="10">
    <source>
        <dbReference type="Pfam" id="PF04552"/>
    </source>
</evidence>
<dbReference type="InterPro" id="IPR000394">
    <property type="entry name" value="RNA_pol_sigma_54"/>
</dbReference>
<dbReference type="PROSITE" id="PS50044">
    <property type="entry name" value="SIGMA54_3"/>
    <property type="match status" value="1"/>
</dbReference>
<gene>
    <name evidence="12" type="primary">rpoN</name>
    <name evidence="12" type="ORF">D1114_04885</name>
</gene>
<evidence type="ECO:0000256" key="4">
    <source>
        <dbReference type="ARBA" id="ARBA00022695"/>
    </source>
</evidence>
<dbReference type="PANTHER" id="PTHR32248:SF4">
    <property type="entry name" value="RNA POLYMERASE SIGMA-54 FACTOR"/>
    <property type="match status" value="1"/>
</dbReference>
<keyword evidence="7 9" id="KW-0238">DNA-binding</keyword>
<dbReference type="Gene3D" id="1.10.10.60">
    <property type="entry name" value="Homeodomain-like"/>
    <property type="match status" value="1"/>
</dbReference>
<evidence type="ECO:0000256" key="7">
    <source>
        <dbReference type="ARBA" id="ARBA00023125"/>
    </source>
</evidence>
<dbReference type="AlphaFoldDB" id="A0AAX1UQT7"/>
<evidence type="ECO:0000256" key="9">
    <source>
        <dbReference type="PIRNR" id="PIRNR000774"/>
    </source>
</evidence>
<dbReference type="RefSeq" id="WP_118999447.1">
    <property type="nucleotide sequence ID" value="NZ_QWGP01000003.1"/>
</dbReference>
<comment type="caution">
    <text evidence="12">The sequence shown here is derived from an EMBL/GenBank/DDBJ whole genome shotgun (WGS) entry which is preliminary data.</text>
</comment>
<dbReference type="InterPro" id="IPR007046">
    <property type="entry name" value="RNA_pol_sigma_54_core-bd"/>
</dbReference>
<keyword evidence="5 9" id="KW-0805">Transcription regulation</keyword>
<comment type="function">
    <text evidence="9">Sigma factors are initiation factors that promote the attachment of RNA polymerase to specific initiation sites and are then released.</text>
</comment>
<dbReference type="Pfam" id="PF04963">
    <property type="entry name" value="Sigma54_CBD"/>
    <property type="match status" value="1"/>
</dbReference>
<keyword evidence="3 9" id="KW-0808">Transferase</keyword>
<evidence type="ECO:0000256" key="6">
    <source>
        <dbReference type="ARBA" id="ARBA00023082"/>
    </source>
</evidence>
<dbReference type="InterPro" id="IPR007634">
    <property type="entry name" value="RNA_pol_sigma_54_DNA-bd"/>
</dbReference>
<dbReference type="EMBL" id="QWGP01000003">
    <property type="protein sequence ID" value="RHZ97657.1"/>
    <property type="molecule type" value="Genomic_DNA"/>
</dbReference>
<dbReference type="PIRSF" id="PIRSF000774">
    <property type="entry name" value="RpoN"/>
    <property type="match status" value="1"/>
</dbReference>
<accession>A0AAX1UQT7</accession>
<dbReference type="Gene3D" id="1.10.10.1330">
    <property type="entry name" value="RNA polymerase sigma-54 factor, core-binding domain"/>
    <property type="match status" value="1"/>
</dbReference>
<feature type="domain" description="RNA polymerase sigma factor 54 DNA-binding" evidence="10">
    <location>
        <begin position="273"/>
        <end position="426"/>
    </location>
</feature>
<comment type="similarity">
    <text evidence="1 9">Belongs to the sigma-54 factor family.</text>
</comment>
<dbReference type="GO" id="GO:0016987">
    <property type="term" value="F:sigma factor activity"/>
    <property type="evidence" value="ECO:0007669"/>
    <property type="project" value="UniProtKB-KW"/>
</dbReference>
<dbReference type="PANTHER" id="PTHR32248">
    <property type="entry name" value="RNA POLYMERASE SIGMA-54 FACTOR"/>
    <property type="match status" value="1"/>
</dbReference>
<dbReference type="GO" id="GO:0003677">
    <property type="term" value="F:DNA binding"/>
    <property type="evidence" value="ECO:0007669"/>
    <property type="project" value="UniProtKB-KW"/>
</dbReference>
<dbReference type="PRINTS" id="PR00045">
    <property type="entry name" value="SIGMA54FCT"/>
</dbReference>
<dbReference type="InterPro" id="IPR038709">
    <property type="entry name" value="RpoN_core-bd_sf"/>
</dbReference>
<dbReference type="Pfam" id="PF04552">
    <property type="entry name" value="Sigma54_DBD"/>
    <property type="match status" value="1"/>
</dbReference>
<protein>
    <recommendedName>
        <fullName evidence="9">RNA polymerase sigma-54 factor</fullName>
    </recommendedName>
</protein>
<feature type="domain" description="RNA polymerase sigma factor 54 core-binding" evidence="11">
    <location>
        <begin position="81"/>
        <end position="263"/>
    </location>
</feature>
<dbReference type="GO" id="GO:0001216">
    <property type="term" value="F:DNA-binding transcription activator activity"/>
    <property type="evidence" value="ECO:0007669"/>
    <property type="project" value="InterPro"/>
</dbReference>